<evidence type="ECO:0000256" key="4">
    <source>
        <dbReference type="ARBA" id="ARBA00022989"/>
    </source>
</evidence>
<evidence type="ECO:0000256" key="3">
    <source>
        <dbReference type="ARBA" id="ARBA00022692"/>
    </source>
</evidence>
<accession>A0ABQ2BTX2</accession>
<reference evidence="8" key="1">
    <citation type="journal article" date="2019" name="Int. J. Syst. Evol. Microbiol.">
        <title>The Global Catalogue of Microorganisms (GCM) 10K type strain sequencing project: providing services to taxonomists for standard genome sequencing and annotation.</title>
        <authorList>
            <consortium name="The Broad Institute Genomics Platform"/>
            <consortium name="The Broad Institute Genome Sequencing Center for Infectious Disease"/>
            <person name="Wu L."/>
            <person name="Ma J."/>
        </authorList>
    </citation>
    <scope>NUCLEOTIDE SEQUENCE [LARGE SCALE GENOMIC DNA]</scope>
    <source>
        <strain evidence="8">CCM 8681</strain>
    </source>
</reference>
<evidence type="ECO:0000256" key="2">
    <source>
        <dbReference type="ARBA" id="ARBA00009694"/>
    </source>
</evidence>
<dbReference type="PANTHER" id="PTHR43461">
    <property type="entry name" value="TRANSMEMBRANE PROTEIN 256"/>
    <property type="match status" value="1"/>
</dbReference>
<evidence type="ECO:0000256" key="1">
    <source>
        <dbReference type="ARBA" id="ARBA00004141"/>
    </source>
</evidence>
<proteinExistence type="inferred from homology"/>
<protein>
    <submittedName>
        <fullName evidence="7">DUF423 domain-containing protein</fullName>
    </submittedName>
</protein>
<organism evidence="7 8">
    <name type="scientific">Winogradskyella haliclonae</name>
    <dbReference type="NCBI Taxonomy" id="2048558"/>
    <lineage>
        <taxon>Bacteria</taxon>
        <taxon>Pseudomonadati</taxon>
        <taxon>Bacteroidota</taxon>
        <taxon>Flavobacteriia</taxon>
        <taxon>Flavobacteriales</taxon>
        <taxon>Flavobacteriaceae</taxon>
        <taxon>Winogradskyella</taxon>
    </lineage>
</organism>
<dbReference type="RefSeq" id="WP_188372846.1">
    <property type="nucleotide sequence ID" value="NZ_BMDQ01000001.1"/>
</dbReference>
<evidence type="ECO:0000313" key="7">
    <source>
        <dbReference type="EMBL" id="GGI55905.1"/>
    </source>
</evidence>
<dbReference type="Proteomes" id="UP000624701">
    <property type="component" value="Unassembled WGS sequence"/>
</dbReference>
<feature type="transmembrane region" description="Helical" evidence="6">
    <location>
        <begin position="69"/>
        <end position="89"/>
    </location>
</feature>
<evidence type="ECO:0000256" key="6">
    <source>
        <dbReference type="SAM" id="Phobius"/>
    </source>
</evidence>
<keyword evidence="8" id="KW-1185">Reference proteome</keyword>
<comment type="subcellular location">
    <subcellularLocation>
        <location evidence="1">Membrane</location>
        <topology evidence="1">Multi-pass membrane protein</topology>
    </subcellularLocation>
</comment>
<feature type="transmembrane region" description="Helical" evidence="6">
    <location>
        <begin position="45"/>
        <end position="62"/>
    </location>
</feature>
<keyword evidence="4 6" id="KW-1133">Transmembrane helix</keyword>
<name>A0ABQ2BTX2_9FLAO</name>
<comment type="caution">
    <text evidence="7">The sequence shown here is derived from an EMBL/GenBank/DDBJ whole genome shotgun (WGS) entry which is preliminary data.</text>
</comment>
<dbReference type="Pfam" id="PF04241">
    <property type="entry name" value="DUF423"/>
    <property type="match status" value="1"/>
</dbReference>
<dbReference type="InterPro" id="IPR006696">
    <property type="entry name" value="DUF423"/>
</dbReference>
<evidence type="ECO:0000256" key="5">
    <source>
        <dbReference type="ARBA" id="ARBA00023136"/>
    </source>
</evidence>
<keyword evidence="3 6" id="KW-0812">Transmembrane</keyword>
<comment type="similarity">
    <text evidence="2">Belongs to the UPF0382 family.</text>
</comment>
<keyword evidence="5 6" id="KW-0472">Membrane</keyword>
<sequence>MNKKLLITGSVFGIIAIILGAFAAHGLEKLIDDKAIQSFETGVRYQIYHAFFLLILGSISFIKEKAKSYILVLVSIGVVFFSFSIYALATNTLSGFDFKTIAFITPIGGLLLILAWVILLINILKTRVD</sequence>
<dbReference type="EMBL" id="BMDQ01000001">
    <property type="protein sequence ID" value="GGI55905.1"/>
    <property type="molecule type" value="Genomic_DNA"/>
</dbReference>
<feature type="transmembrane region" description="Helical" evidence="6">
    <location>
        <begin position="5"/>
        <end position="25"/>
    </location>
</feature>
<evidence type="ECO:0000313" key="8">
    <source>
        <dbReference type="Proteomes" id="UP000624701"/>
    </source>
</evidence>
<dbReference type="PANTHER" id="PTHR43461:SF1">
    <property type="entry name" value="TRANSMEMBRANE PROTEIN 256"/>
    <property type="match status" value="1"/>
</dbReference>
<gene>
    <name evidence="7" type="ORF">GCM10011444_02140</name>
</gene>
<feature type="transmembrane region" description="Helical" evidence="6">
    <location>
        <begin position="101"/>
        <end position="124"/>
    </location>
</feature>